<dbReference type="PANTHER" id="PTHR24198:SF194">
    <property type="entry name" value="INVERSIN-A"/>
    <property type="match status" value="1"/>
</dbReference>
<evidence type="ECO:0000256" key="1">
    <source>
        <dbReference type="ARBA" id="ARBA00022737"/>
    </source>
</evidence>
<dbReference type="PROSITE" id="PS50088">
    <property type="entry name" value="ANK_REPEAT"/>
    <property type="match status" value="1"/>
</dbReference>
<dbReference type="SMART" id="SM00248">
    <property type="entry name" value="ANK"/>
    <property type="match status" value="4"/>
</dbReference>
<proteinExistence type="predicted"/>
<gene>
    <name evidence="4" type="ORF">EURHEDRAFT_380524</name>
</gene>
<dbReference type="EMBL" id="KK088439">
    <property type="protein sequence ID" value="EYE92157.1"/>
    <property type="molecule type" value="Genomic_DNA"/>
</dbReference>
<accession>A0A017S5D7</accession>
<dbReference type="PANTHER" id="PTHR24198">
    <property type="entry name" value="ANKYRIN REPEAT AND PROTEIN KINASE DOMAIN-CONTAINING PROTEIN"/>
    <property type="match status" value="1"/>
</dbReference>
<dbReference type="Gene3D" id="1.25.40.20">
    <property type="entry name" value="Ankyrin repeat-containing domain"/>
    <property type="match status" value="2"/>
</dbReference>
<dbReference type="HOGENOM" id="CLU_953103_0_0_1"/>
<keyword evidence="5" id="KW-1185">Reference proteome</keyword>
<dbReference type="STRING" id="1388766.A0A017S5D7"/>
<dbReference type="RefSeq" id="XP_040635845.1">
    <property type="nucleotide sequence ID" value="XM_040779307.1"/>
</dbReference>
<dbReference type="PROSITE" id="PS50297">
    <property type="entry name" value="ANK_REP_REGION"/>
    <property type="match status" value="1"/>
</dbReference>
<protein>
    <submittedName>
        <fullName evidence="4">Ankyrin</fullName>
    </submittedName>
</protein>
<dbReference type="Pfam" id="PF00023">
    <property type="entry name" value="Ank"/>
    <property type="match status" value="1"/>
</dbReference>
<reference evidence="5" key="1">
    <citation type="journal article" date="2014" name="Nat. Commun.">
        <title>Genomic adaptations of the halophilic Dead Sea filamentous fungus Eurotium rubrum.</title>
        <authorList>
            <person name="Kis-Papo T."/>
            <person name="Weig A.R."/>
            <person name="Riley R."/>
            <person name="Persoh D."/>
            <person name="Salamov A."/>
            <person name="Sun H."/>
            <person name="Lipzen A."/>
            <person name="Wasser S.P."/>
            <person name="Rambold G."/>
            <person name="Grigoriev I.V."/>
            <person name="Nevo E."/>
        </authorList>
    </citation>
    <scope>NUCLEOTIDE SEQUENCE [LARGE SCALE GENOMIC DNA]</scope>
    <source>
        <strain evidence="5">CBS 135680</strain>
    </source>
</reference>
<dbReference type="OrthoDB" id="341259at2759"/>
<name>A0A017S5D7_ASPRC</name>
<evidence type="ECO:0000256" key="3">
    <source>
        <dbReference type="PROSITE-ProRule" id="PRU00023"/>
    </source>
</evidence>
<evidence type="ECO:0000256" key="2">
    <source>
        <dbReference type="ARBA" id="ARBA00023043"/>
    </source>
</evidence>
<dbReference type="SUPFAM" id="SSF48403">
    <property type="entry name" value="Ankyrin repeat"/>
    <property type="match status" value="1"/>
</dbReference>
<keyword evidence="1" id="KW-0677">Repeat</keyword>
<dbReference type="Pfam" id="PF12796">
    <property type="entry name" value="Ank_2"/>
    <property type="match status" value="1"/>
</dbReference>
<keyword evidence="2 3" id="KW-0040">ANK repeat</keyword>
<dbReference type="Proteomes" id="UP000019804">
    <property type="component" value="Unassembled WGS sequence"/>
</dbReference>
<dbReference type="InterPro" id="IPR036770">
    <property type="entry name" value="Ankyrin_rpt-contain_sf"/>
</dbReference>
<dbReference type="GeneID" id="63694431"/>
<sequence length="292" mass="32313">MGPVFPKFVRCKLSLAAYLYDESAVVSLVARGVGVNTNDKWLGPPPNAAVFGGHLSIVNLLLGLKADPNIPNGLDTIEDSDMKGGSPIMRLLLQNDEVNPNKTTFCSDRNAMIMVYHPGSSPLEAALLSPEHDRMAELLLQQKDALYTITDEVLLTASPRSRPPPFPTLRYKIKRGIYRGQTPFHAVIFNGHQSIVELLLEYKAAYRNSKDGYHRTPLLAAVWRGRAKIACLILQQPGIDITWIDCQGCTAASYSAQRGYLGILKAHTVLENVDKHGRTLLIWAARNEYTSF</sequence>
<evidence type="ECO:0000313" key="4">
    <source>
        <dbReference type="EMBL" id="EYE92157.1"/>
    </source>
</evidence>
<evidence type="ECO:0000313" key="5">
    <source>
        <dbReference type="Proteomes" id="UP000019804"/>
    </source>
</evidence>
<organism evidence="4 5">
    <name type="scientific">Aspergillus ruber (strain CBS 135680)</name>
    <dbReference type="NCBI Taxonomy" id="1388766"/>
    <lineage>
        <taxon>Eukaryota</taxon>
        <taxon>Fungi</taxon>
        <taxon>Dikarya</taxon>
        <taxon>Ascomycota</taxon>
        <taxon>Pezizomycotina</taxon>
        <taxon>Eurotiomycetes</taxon>
        <taxon>Eurotiomycetidae</taxon>
        <taxon>Eurotiales</taxon>
        <taxon>Aspergillaceae</taxon>
        <taxon>Aspergillus</taxon>
        <taxon>Aspergillus subgen. Aspergillus</taxon>
    </lineage>
</organism>
<feature type="repeat" description="ANK" evidence="3">
    <location>
        <begin position="179"/>
        <end position="211"/>
    </location>
</feature>
<dbReference type="AlphaFoldDB" id="A0A017S5D7"/>
<dbReference type="InterPro" id="IPR002110">
    <property type="entry name" value="Ankyrin_rpt"/>
</dbReference>